<organism evidence="1">
    <name type="scientific">marine sediment metagenome</name>
    <dbReference type="NCBI Taxonomy" id="412755"/>
    <lineage>
        <taxon>unclassified sequences</taxon>
        <taxon>metagenomes</taxon>
        <taxon>ecological metagenomes</taxon>
    </lineage>
</organism>
<evidence type="ECO:0000313" key="1">
    <source>
        <dbReference type="EMBL" id="GAF69853.1"/>
    </source>
</evidence>
<dbReference type="AlphaFoldDB" id="X0RM38"/>
<name>X0RM38_9ZZZZ</name>
<dbReference type="EMBL" id="BARS01005211">
    <property type="protein sequence ID" value="GAF69853.1"/>
    <property type="molecule type" value="Genomic_DNA"/>
</dbReference>
<accession>X0RM38</accession>
<protein>
    <submittedName>
        <fullName evidence="1">Uncharacterized protein</fullName>
    </submittedName>
</protein>
<dbReference type="Gene3D" id="3.30.310.50">
    <property type="entry name" value="Alpha-D-phosphohexomutase, C-terminal domain"/>
    <property type="match status" value="1"/>
</dbReference>
<reference evidence="1" key="1">
    <citation type="journal article" date="2014" name="Front. Microbiol.">
        <title>High frequency of phylogenetically diverse reductive dehalogenase-homologous genes in deep subseafloor sedimentary metagenomes.</title>
        <authorList>
            <person name="Kawai M."/>
            <person name="Futagami T."/>
            <person name="Toyoda A."/>
            <person name="Takaki Y."/>
            <person name="Nishi S."/>
            <person name="Hori S."/>
            <person name="Arai W."/>
            <person name="Tsubouchi T."/>
            <person name="Morono Y."/>
            <person name="Uchiyama I."/>
            <person name="Ito T."/>
            <person name="Fujiyama A."/>
            <person name="Inagaki F."/>
            <person name="Takami H."/>
        </authorList>
    </citation>
    <scope>NUCLEOTIDE SEQUENCE</scope>
    <source>
        <strain evidence="1">Expedition CK06-06</strain>
    </source>
</reference>
<gene>
    <name evidence="1" type="ORF">S01H1_10205</name>
</gene>
<comment type="caution">
    <text evidence="1">The sequence shown here is derived from an EMBL/GenBank/DDBJ whole genome shotgun (WGS) entry which is preliminary data.</text>
</comment>
<sequence length="55" mass="6812">MIFRYSQNGPYITVKFEAKDKKTFEERRIYVRKMLKKYPEMIWEDELCVNLDFVA</sequence>
<proteinExistence type="predicted"/>